<dbReference type="NCBIfam" id="TIGR03033">
    <property type="entry name" value="phage_rel_nuc"/>
    <property type="match status" value="1"/>
</dbReference>
<evidence type="ECO:0000259" key="1">
    <source>
        <dbReference type="Pfam" id="PF09588"/>
    </source>
</evidence>
<dbReference type="PANTHER" id="PTHR46609">
    <property type="entry name" value="EXONUCLEASE, PHAGE-TYPE/RECB, C-TERMINAL DOMAIN-CONTAINING PROTEIN"/>
    <property type="match status" value="1"/>
</dbReference>
<dbReference type="Proteomes" id="UP000285478">
    <property type="component" value="Chromosome"/>
</dbReference>
<accession>A0A451G529</accession>
<dbReference type="Pfam" id="PF09588">
    <property type="entry name" value="YqaJ"/>
    <property type="match status" value="1"/>
</dbReference>
<dbReference type="EMBL" id="CP035033">
    <property type="protein sequence ID" value="QAB14600.1"/>
    <property type="molecule type" value="Genomic_DNA"/>
</dbReference>
<name>A0A451G529_9GAMM</name>
<evidence type="ECO:0000313" key="2">
    <source>
        <dbReference type="EMBL" id="QAB14600.1"/>
    </source>
</evidence>
<dbReference type="AlphaFoldDB" id="A0A451G529"/>
<feature type="domain" description="YqaJ viral recombinase" evidence="1">
    <location>
        <begin position="31"/>
        <end position="168"/>
    </location>
</feature>
<protein>
    <recommendedName>
        <fullName evidence="1">YqaJ viral recombinase domain-containing protein</fullName>
    </recommendedName>
</protein>
<dbReference type="InterPro" id="IPR011335">
    <property type="entry name" value="Restrct_endonuc-II-like"/>
</dbReference>
<dbReference type="KEGG" id="htr:EPV75_02425"/>
<organism evidence="2 3">
    <name type="scientific">Hydrogenovibrio thermophilus</name>
    <dbReference type="NCBI Taxonomy" id="265883"/>
    <lineage>
        <taxon>Bacteria</taxon>
        <taxon>Pseudomonadati</taxon>
        <taxon>Pseudomonadota</taxon>
        <taxon>Gammaproteobacteria</taxon>
        <taxon>Thiotrichales</taxon>
        <taxon>Piscirickettsiaceae</taxon>
        <taxon>Hydrogenovibrio</taxon>
    </lineage>
</organism>
<dbReference type="InterPro" id="IPR017482">
    <property type="entry name" value="Lambda-type_endonuclease"/>
</dbReference>
<dbReference type="InterPro" id="IPR011604">
    <property type="entry name" value="PDDEXK-like_dom_sf"/>
</dbReference>
<evidence type="ECO:0000313" key="3">
    <source>
        <dbReference type="Proteomes" id="UP000285478"/>
    </source>
</evidence>
<dbReference type="InterPro" id="IPR051703">
    <property type="entry name" value="NF-kappa-B_Signaling_Reg"/>
</dbReference>
<dbReference type="PANTHER" id="PTHR46609:SF6">
    <property type="entry name" value="EXONUCLEASE, PHAGE-TYPE_RECB, C-TERMINAL DOMAIN-CONTAINING PROTEIN-RELATED"/>
    <property type="match status" value="1"/>
</dbReference>
<dbReference type="SUPFAM" id="SSF52980">
    <property type="entry name" value="Restriction endonuclease-like"/>
    <property type="match status" value="1"/>
</dbReference>
<dbReference type="InterPro" id="IPR019080">
    <property type="entry name" value="YqaJ_viral_recombinase"/>
</dbReference>
<sequence length="333" mass="37950">MTALSQTPPPSRRHAQAKRMISTQNLNTDLWLQYRNKGIGSSDAATAAGLNPFKSQLELWMEKTGRITPSQPDMNEDTPLVWGTILEPIVAEHYAKRTGRKVRKVNAILQHQDHPWMLANLDREIVGNDDVQILECKTAGMHSAKLWGNGVPDYIQLQVMHQLAVTGQQAADVAVLIAGQKLEIFRIERDDELIERLIKLEQAFWQRVKTNTPPPADASASSARALRQLYPNDNHKTLDLKHDHQADSLFSELMRLKAQSSELSKQETLIKHQLQERMGDYSMAEFNDGRISWKLSKSSTTFDAKRFKEEQPKLHEAYLKEKPGSRRFLIQPD</sequence>
<proteinExistence type="predicted"/>
<reference evidence="2 3" key="1">
    <citation type="journal article" date="2018" name="Environ. Microbiol.">
        <title>Genomes of ubiquitous marine and hypersaline Hydrogenovibrio, Thiomicrorhabdus and Thiomicrospira spp. encode a diversity of mechanisms to sustain chemolithoautotrophy in heterogeneous environments.</title>
        <authorList>
            <person name="Scott K.M."/>
            <person name="Williams J."/>
            <person name="Porter C.M.B."/>
            <person name="Russel S."/>
            <person name="Harmer T.L."/>
            <person name="Paul J.H."/>
            <person name="Antonen K.M."/>
            <person name="Bridges M.K."/>
            <person name="Camper G.J."/>
            <person name="Campla C.K."/>
            <person name="Casella L.G."/>
            <person name="Chase E."/>
            <person name="Conrad J.W."/>
            <person name="Cruz M.C."/>
            <person name="Dunlap D.S."/>
            <person name="Duran L."/>
            <person name="Fahsbender E.M."/>
            <person name="Goldsmith D.B."/>
            <person name="Keeley R.F."/>
            <person name="Kondoff M.R."/>
            <person name="Kussy B.I."/>
            <person name="Lane M.K."/>
            <person name="Lawler S."/>
            <person name="Leigh B.A."/>
            <person name="Lewis C."/>
            <person name="Lostal L.M."/>
            <person name="Marking D."/>
            <person name="Mancera P.A."/>
            <person name="McClenthan E.C."/>
            <person name="McIntyre E.A."/>
            <person name="Mine J.A."/>
            <person name="Modi S."/>
            <person name="Moore B.D."/>
            <person name="Morgan W.A."/>
            <person name="Nelson K.M."/>
            <person name="Nguyen K.N."/>
            <person name="Ogburn N."/>
            <person name="Parrino D.G."/>
            <person name="Pedapudi A.D."/>
            <person name="Pelham R.P."/>
            <person name="Preece A.M."/>
            <person name="Rampersad E.A."/>
            <person name="Richardson J.C."/>
            <person name="Rodgers C.M."/>
            <person name="Schaffer B.L."/>
            <person name="Sheridan N.E."/>
            <person name="Solone M.R."/>
            <person name="Staley Z.R."/>
            <person name="Tabuchi M."/>
            <person name="Waide R.J."/>
            <person name="Wanjugi P.W."/>
            <person name="Young S."/>
            <person name="Clum A."/>
            <person name="Daum C."/>
            <person name="Huntemann M."/>
            <person name="Ivanova N."/>
            <person name="Kyrpides N."/>
            <person name="Mikhailova N."/>
            <person name="Palaniappan K."/>
            <person name="Pillay M."/>
            <person name="Reddy T.B.K."/>
            <person name="Shapiro N."/>
            <person name="Stamatis D."/>
            <person name="Varghese N."/>
            <person name="Woyke T."/>
            <person name="Boden R."/>
            <person name="Freyermuth S.K."/>
            <person name="Kerfeld C.A."/>
        </authorList>
    </citation>
    <scope>NUCLEOTIDE SEQUENCE [LARGE SCALE GENOMIC DNA]</scope>
    <source>
        <strain evidence="2 3">JR-2</strain>
    </source>
</reference>
<gene>
    <name evidence="2" type="ORF">EPV75_02425</name>
</gene>
<dbReference type="Gene3D" id="3.90.320.10">
    <property type="match status" value="1"/>
</dbReference>
<keyword evidence="3" id="KW-1185">Reference proteome</keyword>